<comment type="caution">
    <text evidence="11">The sequence shown here is derived from an EMBL/GenBank/DDBJ whole genome shotgun (WGS) entry which is preliminary data.</text>
</comment>
<dbReference type="SMART" id="SM01052">
    <property type="entry name" value="CAP_GLY"/>
    <property type="match status" value="2"/>
</dbReference>
<dbReference type="Proteomes" id="UP000677228">
    <property type="component" value="Unassembled WGS sequence"/>
</dbReference>
<feature type="region of interest" description="Disordered" evidence="8">
    <location>
        <begin position="306"/>
        <end position="359"/>
    </location>
</feature>
<dbReference type="AlphaFoldDB" id="A0A8S2GGI0"/>
<dbReference type="GO" id="GO:0005874">
    <property type="term" value="C:microtubule"/>
    <property type="evidence" value="ECO:0007669"/>
    <property type="project" value="UniProtKB-KW"/>
</dbReference>
<feature type="coiled-coil region" evidence="7">
    <location>
        <begin position="429"/>
        <end position="470"/>
    </location>
</feature>
<feature type="domain" description="CAP-Gly" evidence="9">
    <location>
        <begin position="93"/>
        <end position="135"/>
    </location>
</feature>
<evidence type="ECO:0000313" key="10">
    <source>
        <dbReference type="EMBL" id="CAF0739802.1"/>
    </source>
</evidence>
<keyword evidence="4" id="KW-0677">Repeat</keyword>
<name>A0A8S2GGI0_9BILA</name>
<keyword evidence="6" id="KW-0206">Cytoskeleton</keyword>
<dbReference type="Pfam" id="PF01302">
    <property type="entry name" value="CAP_GLY"/>
    <property type="match status" value="2"/>
</dbReference>
<organism evidence="11 12">
    <name type="scientific">Didymodactylos carnosus</name>
    <dbReference type="NCBI Taxonomy" id="1234261"/>
    <lineage>
        <taxon>Eukaryota</taxon>
        <taxon>Metazoa</taxon>
        <taxon>Spiralia</taxon>
        <taxon>Gnathifera</taxon>
        <taxon>Rotifera</taxon>
        <taxon>Eurotatoria</taxon>
        <taxon>Bdelloidea</taxon>
        <taxon>Philodinida</taxon>
        <taxon>Philodinidae</taxon>
        <taxon>Didymodactylos</taxon>
    </lineage>
</organism>
<evidence type="ECO:0000256" key="8">
    <source>
        <dbReference type="SAM" id="MobiDB-lite"/>
    </source>
</evidence>
<evidence type="ECO:0000256" key="3">
    <source>
        <dbReference type="ARBA" id="ARBA00022701"/>
    </source>
</evidence>
<feature type="compositionally biased region" description="Polar residues" evidence="8">
    <location>
        <begin position="55"/>
        <end position="68"/>
    </location>
</feature>
<feature type="compositionally biased region" description="Polar residues" evidence="8">
    <location>
        <begin position="177"/>
        <end position="190"/>
    </location>
</feature>
<dbReference type="PROSITE" id="PS50245">
    <property type="entry name" value="CAP_GLY_2"/>
    <property type="match status" value="2"/>
</dbReference>
<evidence type="ECO:0000256" key="4">
    <source>
        <dbReference type="ARBA" id="ARBA00022737"/>
    </source>
</evidence>
<sequence>MILNKNLYYISAVYFVFRFANANMSKLPVNSSRIPATTPSKIATSAANKAPSIRAPQQQSNSGADDTTANVSYKIGDRVLVNGTKPGTIAFLGATKFSEGQWAGVILDQAQGKNDGSYEGHVYFNTEPNRGIFCRPAKLAKLQNDDMSKSTNSSITSPKNRTISNENETSSTVTSNLGNSTSTIGAGDSTLNLNETSAAIEQNERTLVSEDSSTTENKNPVVSTNSNDLKVGDRVIVSGTKSGILRYLGTIHVADGIWCGVQLDEPLGKNDGSVSGKRYFKCEQRYGLFSPVARVEKISLQQQKQLHQPITPARQMSITSASSRLNRTTSQESLQSNLSEYSTSSNSVSRIPTYRTPSSKTAALKNTATTPFNTANTKTLLTQAAASLATQVPSQYTPQPSSNTNVNMPNLLQTLKEREMYIEQLHHQRDQERLEFSRAAQQVDDYENRMLLLKNEYDLKQIELETLKKEDYTNKQRLEDLEFQLEEYKLNDTTKEQSLQHEQREITIPEGHRLLTPNDILLFEQNEKQIKGKLVEFEQDNQMKNNHINNLEKKHNDQNQQVMKKTRAIENSHFHLVLYFLKVTSLTKQCDDLIKSNETLKNELDNTKQKIMDIETNYHQQLKEKLEQHHANELDEKQKELNEKQNEWKQSVEHEKELIKTELKIHYEQIIETIKNDYEQKLTINTKQINDLSNDLTRQKENIVPELERRCEQLKKQFIDLQNADRANHNEREIMYENQLKENQLKFDEYEKVRHEHDLILTNLKQSYEEEQSSHNKTKDERNQVENNLRQMSEKLENSIKEQQLLMKNIQNENQLKFDEYEKNKHENEMTLNQLKELYEQEKLTSTKIKHEHENLCQKMDELQKINESLQQTNESLQQTLTEKEGSIETIHQQKQVLENIKKEYEDNLRKKTNEHEQEMHNLKRQCEELINLNENLKSETNDLHKKLDDLDKEYHQQLMLNNEQVKTSGNEHESILKDKQTEINNLTSLLNDTQKANIQLEDKYKTIQESIEKIRQEEKQHLDKVLKEKLIEYETNQKLLKSEYSVEQENLILEHDQEKIKLKTQIQQLLQAGSGGGKSSNTSNIKQLEYELNEAKYQIDKLQGQLKTKDSSIDLEKQIEFSNSVISDLRNENEKLKKDLIFAKNPFVTSNETIGNKDENIDGFKTKTLLPRLYCDMCEVFDQHDTDDCPKQSSITEEHQNHTNNSNSARSSKVDRLYCAKCEEFDHVCDDADADPDETF</sequence>
<keyword evidence="2" id="KW-0963">Cytoplasm</keyword>
<dbReference type="InterPro" id="IPR036859">
    <property type="entry name" value="CAP-Gly_dom_sf"/>
</dbReference>
<dbReference type="EMBL" id="CAJNOK010000249">
    <property type="protein sequence ID" value="CAF0739802.1"/>
    <property type="molecule type" value="Genomic_DNA"/>
</dbReference>
<dbReference type="Pfam" id="PF16641">
    <property type="entry name" value="CLIP1_ZNF"/>
    <property type="match status" value="1"/>
</dbReference>
<feature type="coiled-coil region" evidence="7">
    <location>
        <begin position="534"/>
        <end position="651"/>
    </location>
</feature>
<dbReference type="InterPro" id="IPR000938">
    <property type="entry name" value="CAP-Gly_domain"/>
</dbReference>
<evidence type="ECO:0000259" key="9">
    <source>
        <dbReference type="PROSITE" id="PS50245"/>
    </source>
</evidence>
<keyword evidence="5 7" id="KW-0175">Coiled coil</keyword>
<evidence type="ECO:0000256" key="6">
    <source>
        <dbReference type="ARBA" id="ARBA00023212"/>
    </source>
</evidence>
<feature type="coiled-coil region" evidence="7">
    <location>
        <begin position="1053"/>
        <end position="1140"/>
    </location>
</feature>
<reference evidence="11" key="1">
    <citation type="submission" date="2021-02" db="EMBL/GenBank/DDBJ databases">
        <authorList>
            <person name="Nowell W R."/>
        </authorList>
    </citation>
    <scope>NUCLEOTIDE SEQUENCE</scope>
</reference>
<feature type="region of interest" description="Disordered" evidence="8">
    <location>
        <begin position="1190"/>
        <end position="1210"/>
    </location>
</feature>
<feature type="region of interest" description="Disordered" evidence="8">
    <location>
        <begin position="144"/>
        <end position="190"/>
    </location>
</feature>
<dbReference type="Gene3D" id="2.30.30.190">
    <property type="entry name" value="CAP Gly-rich-like domain"/>
    <property type="match status" value="2"/>
</dbReference>
<evidence type="ECO:0000256" key="5">
    <source>
        <dbReference type="ARBA" id="ARBA00023054"/>
    </source>
</evidence>
<gene>
    <name evidence="10" type="ORF">OVA965_LOCUS1368</name>
    <name evidence="11" type="ORF">TMI583_LOCUS1369</name>
</gene>
<protein>
    <recommendedName>
        <fullName evidence="9">CAP-Gly domain-containing protein</fullName>
    </recommendedName>
</protein>
<feature type="coiled-coil region" evidence="7">
    <location>
        <begin position="761"/>
        <end position="1021"/>
    </location>
</feature>
<dbReference type="SUPFAM" id="SSF74924">
    <property type="entry name" value="Cap-Gly domain"/>
    <property type="match status" value="2"/>
</dbReference>
<feature type="domain" description="CAP-Gly" evidence="9">
    <location>
        <begin position="249"/>
        <end position="291"/>
    </location>
</feature>
<comment type="subcellular location">
    <subcellularLocation>
        <location evidence="1">Cytoplasm</location>
        <location evidence="1">Cytoskeleton</location>
    </subcellularLocation>
</comment>
<evidence type="ECO:0000256" key="1">
    <source>
        <dbReference type="ARBA" id="ARBA00004245"/>
    </source>
</evidence>
<feature type="compositionally biased region" description="Polar residues" evidence="8">
    <location>
        <begin position="149"/>
        <end position="159"/>
    </location>
</feature>
<keyword evidence="3" id="KW-0493">Microtubule</keyword>
<evidence type="ECO:0000313" key="12">
    <source>
        <dbReference type="Proteomes" id="UP000682733"/>
    </source>
</evidence>
<dbReference type="EMBL" id="CAJOBA010000249">
    <property type="protein sequence ID" value="CAF3517027.1"/>
    <property type="molecule type" value="Genomic_DNA"/>
</dbReference>
<dbReference type="InterPro" id="IPR032108">
    <property type="entry name" value="CLIP1_ZNF"/>
</dbReference>
<evidence type="ECO:0000256" key="7">
    <source>
        <dbReference type="SAM" id="Coils"/>
    </source>
</evidence>
<evidence type="ECO:0000313" key="11">
    <source>
        <dbReference type="EMBL" id="CAF3517027.1"/>
    </source>
</evidence>
<proteinExistence type="predicted"/>
<feature type="coiled-coil region" evidence="7">
    <location>
        <begin position="675"/>
        <end position="724"/>
    </location>
</feature>
<feature type="compositionally biased region" description="Low complexity" evidence="8">
    <location>
        <begin position="333"/>
        <end position="349"/>
    </location>
</feature>
<dbReference type="Proteomes" id="UP000682733">
    <property type="component" value="Unassembled WGS sequence"/>
</dbReference>
<feature type="region of interest" description="Disordered" evidence="8">
    <location>
        <begin position="41"/>
        <end position="68"/>
    </location>
</feature>
<dbReference type="PANTHER" id="PTHR18916">
    <property type="entry name" value="DYNACTIN 1-RELATED MICROTUBULE-BINDING"/>
    <property type="match status" value="1"/>
</dbReference>
<accession>A0A8S2GGI0</accession>
<evidence type="ECO:0000256" key="2">
    <source>
        <dbReference type="ARBA" id="ARBA00022490"/>
    </source>
</evidence>
<feature type="compositionally biased region" description="Polar residues" evidence="8">
    <location>
        <begin position="306"/>
        <end position="332"/>
    </location>
</feature>
<feature type="compositionally biased region" description="Basic and acidic residues" evidence="8">
    <location>
        <begin position="1190"/>
        <end position="1202"/>
    </location>
</feature>
<dbReference type="PROSITE" id="PS00845">
    <property type="entry name" value="CAP_GLY_1"/>
    <property type="match status" value="2"/>
</dbReference>
<dbReference type="PANTHER" id="PTHR18916:SF93">
    <property type="entry name" value="RESTIN HOMOLOG"/>
    <property type="match status" value="1"/>
</dbReference>
<feature type="compositionally biased region" description="Low complexity" evidence="8">
    <location>
        <begin position="160"/>
        <end position="176"/>
    </location>
</feature>